<evidence type="ECO:0000259" key="3">
    <source>
        <dbReference type="PROSITE" id="PS51752"/>
    </source>
</evidence>
<name>A0AA87ZP48_FICCA</name>
<evidence type="ECO:0000256" key="1">
    <source>
        <dbReference type="ARBA" id="ARBA00006568"/>
    </source>
</evidence>
<reference evidence="4" key="1">
    <citation type="submission" date="2023-07" db="EMBL/GenBank/DDBJ databases">
        <title>draft genome sequence of fig (Ficus carica).</title>
        <authorList>
            <person name="Takahashi T."/>
            <person name="Nishimura K."/>
        </authorList>
    </citation>
    <scope>NUCLEOTIDE SEQUENCE</scope>
</reference>
<dbReference type="Gene3D" id="2.100.10.30">
    <property type="entry name" value="Jacalin-like lectin domain"/>
    <property type="match status" value="1"/>
</dbReference>
<dbReference type="Pfam" id="PF01419">
    <property type="entry name" value="Jacalin"/>
    <property type="match status" value="1"/>
</dbReference>
<evidence type="ECO:0000256" key="2">
    <source>
        <dbReference type="ARBA" id="ARBA00022734"/>
    </source>
</evidence>
<dbReference type="InterPro" id="IPR033734">
    <property type="entry name" value="Jacalin-like_lectin_dom_plant"/>
</dbReference>
<dbReference type="GO" id="GO:0030246">
    <property type="term" value="F:carbohydrate binding"/>
    <property type="evidence" value="ECO:0007669"/>
    <property type="project" value="UniProtKB-KW"/>
</dbReference>
<accession>A0AA87ZP48</accession>
<comment type="caution">
    <text evidence="4">The sequence shown here is derived from an EMBL/GenBank/DDBJ whole genome shotgun (WGS) entry which is preliminary data.</text>
</comment>
<dbReference type="EMBL" id="BTGU01009952">
    <property type="protein sequence ID" value="GMN30121.1"/>
    <property type="molecule type" value="Genomic_DNA"/>
</dbReference>
<feature type="domain" description="Jacalin-type lectin" evidence="3">
    <location>
        <begin position="1"/>
        <end position="138"/>
    </location>
</feature>
<keyword evidence="2" id="KW-0430">Lectin</keyword>
<comment type="similarity">
    <text evidence="1">Belongs to the jacalin lectin family.</text>
</comment>
<protein>
    <recommendedName>
        <fullName evidence="3">Jacalin-type lectin domain-containing protein</fullName>
    </recommendedName>
</protein>
<dbReference type="PROSITE" id="PS51752">
    <property type="entry name" value="JACALIN_LECTIN"/>
    <property type="match status" value="1"/>
</dbReference>
<evidence type="ECO:0000313" key="5">
    <source>
        <dbReference type="Proteomes" id="UP001187192"/>
    </source>
</evidence>
<dbReference type="SUPFAM" id="SSF51101">
    <property type="entry name" value="Mannose-binding lectins"/>
    <property type="match status" value="1"/>
</dbReference>
<dbReference type="CDD" id="cd09612">
    <property type="entry name" value="Jacalin"/>
    <property type="match status" value="1"/>
</dbReference>
<dbReference type="Proteomes" id="UP001187192">
    <property type="component" value="Unassembled WGS sequence"/>
</dbReference>
<dbReference type="PANTHER" id="PTHR47293:SF15">
    <property type="entry name" value="JACALIN-RELATED LECTIN 19"/>
    <property type="match status" value="1"/>
</dbReference>
<dbReference type="InterPro" id="IPR001229">
    <property type="entry name" value="Jacalin-like_lectin_dom"/>
</dbReference>
<dbReference type="PANTHER" id="PTHR47293">
    <property type="entry name" value="JACALIN-RELATED LECTIN 3"/>
    <property type="match status" value="1"/>
</dbReference>
<organism evidence="4 5">
    <name type="scientific">Ficus carica</name>
    <name type="common">Common fig</name>
    <dbReference type="NCBI Taxonomy" id="3494"/>
    <lineage>
        <taxon>Eukaryota</taxon>
        <taxon>Viridiplantae</taxon>
        <taxon>Streptophyta</taxon>
        <taxon>Embryophyta</taxon>
        <taxon>Tracheophyta</taxon>
        <taxon>Spermatophyta</taxon>
        <taxon>Magnoliopsida</taxon>
        <taxon>eudicotyledons</taxon>
        <taxon>Gunneridae</taxon>
        <taxon>Pentapetalae</taxon>
        <taxon>rosids</taxon>
        <taxon>fabids</taxon>
        <taxon>Rosales</taxon>
        <taxon>Moraceae</taxon>
        <taxon>Ficeae</taxon>
        <taxon>Ficus</taxon>
    </lineage>
</organism>
<evidence type="ECO:0000313" key="4">
    <source>
        <dbReference type="EMBL" id="GMN30121.1"/>
    </source>
</evidence>
<dbReference type="InterPro" id="IPR036404">
    <property type="entry name" value="Jacalin-like_lectin_dom_sf"/>
</dbReference>
<dbReference type="SMART" id="SM00915">
    <property type="entry name" value="Jacalin"/>
    <property type="match status" value="1"/>
</dbReference>
<keyword evidence="5" id="KW-1185">Reference proteome</keyword>
<gene>
    <name evidence="4" type="ORF">TIFTF001_051763</name>
</gene>
<proteinExistence type="inferred from homology"/>
<dbReference type="AlphaFoldDB" id="A0AA87ZP48"/>
<sequence length="139" mass="14749">MLLVAPWDDGSHNEVQQINISYSTNVEHGAIASIQAIYNDAAGPVHGTTPPGFQTVTIPLQSEHIKKVSGYTGDSPLAPGFTVVRSLKFETDKQTYGPYGVQIGNQSINYEVKSGSRLVGFKGTSGILLHDIAVHIGGA</sequence>